<organism evidence="2 3">
    <name type="scientific">Caenorhabditis tropicalis</name>
    <dbReference type="NCBI Taxonomy" id="1561998"/>
    <lineage>
        <taxon>Eukaryota</taxon>
        <taxon>Metazoa</taxon>
        <taxon>Ecdysozoa</taxon>
        <taxon>Nematoda</taxon>
        <taxon>Chromadorea</taxon>
        <taxon>Rhabditida</taxon>
        <taxon>Rhabditina</taxon>
        <taxon>Rhabditomorpha</taxon>
        <taxon>Rhabditoidea</taxon>
        <taxon>Rhabditidae</taxon>
        <taxon>Peloderinae</taxon>
        <taxon>Caenorhabditis</taxon>
    </lineage>
</organism>
<keyword evidence="1" id="KW-0812">Transmembrane</keyword>
<dbReference type="STRING" id="1561998.A0A1I7U4X0"/>
<name>A0A1I7U4X0_9PELO</name>
<proteinExistence type="predicted"/>
<dbReference type="AlphaFoldDB" id="A0A1I7U4X0"/>
<dbReference type="WBParaSite" id="Csp11.Scaffold629.g14884.t1">
    <property type="protein sequence ID" value="Csp11.Scaffold629.g14884.t1"/>
    <property type="gene ID" value="Csp11.Scaffold629.g14884"/>
</dbReference>
<dbReference type="Proteomes" id="UP000095282">
    <property type="component" value="Unplaced"/>
</dbReference>
<keyword evidence="1" id="KW-1133">Transmembrane helix</keyword>
<keyword evidence="1" id="KW-0472">Membrane</keyword>
<evidence type="ECO:0000256" key="1">
    <source>
        <dbReference type="SAM" id="Phobius"/>
    </source>
</evidence>
<sequence>MTYLIYMVLGSLTVFIIFHLLRRRPIEHFIGHEMIYYDRDEENELETLRNSRHLEQAKLLSYTKRTNHVATSTKIRATVARDFEAFGVSDEELAKKEKVIIQRIRLRKGPLDEEEEP</sequence>
<protein>
    <submittedName>
        <fullName evidence="3">DUF2852 domain-containing protein</fullName>
    </submittedName>
</protein>
<evidence type="ECO:0000313" key="2">
    <source>
        <dbReference type="Proteomes" id="UP000095282"/>
    </source>
</evidence>
<keyword evidence="2" id="KW-1185">Reference proteome</keyword>
<feature type="transmembrane region" description="Helical" evidence="1">
    <location>
        <begin position="6"/>
        <end position="22"/>
    </location>
</feature>
<reference evidence="3" key="1">
    <citation type="submission" date="2016-11" db="UniProtKB">
        <authorList>
            <consortium name="WormBaseParasite"/>
        </authorList>
    </citation>
    <scope>IDENTIFICATION</scope>
</reference>
<accession>A0A1I7U4X0</accession>
<evidence type="ECO:0000313" key="3">
    <source>
        <dbReference type="WBParaSite" id="Csp11.Scaffold629.g14884.t1"/>
    </source>
</evidence>